<dbReference type="InterPro" id="IPR036691">
    <property type="entry name" value="Endo/exonu/phosph_ase_sf"/>
</dbReference>
<feature type="region of interest" description="Disordered" evidence="1">
    <location>
        <begin position="60"/>
        <end position="91"/>
    </location>
</feature>
<proteinExistence type="predicted"/>
<dbReference type="Gramene" id="Psat01G0527500-T1">
    <property type="protein sequence ID" value="KAI5447762.1"/>
    <property type="gene ID" value="KIW84_015275"/>
</dbReference>
<keyword evidence="3" id="KW-1185">Reference proteome</keyword>
<evidence type="ECO:0000256" key="1">
    <source>
        <dbReference type="SAM" id="MobiDB-lite"/>
    </source>
</evidence>
<sequence>MSYEWEDKISDVSHKEAHVVLPDLELDKGDLLSLAEQDKSKVDLTLLLIPGHNRSRVVASVNEKSRPRRKKMKHVSSIMEGGPSKSGEVEVGQRDLVTFEQESISELWGDLEVDWTAKDSIGRPADFNVIKKERKRKGMVMGSQLNNGEEDEFNFIIGEMQLIDVPVIGIGFSWNKPKGGAMTRLDWFFVSENLLLEWEVESQHVGYRDISDNKPI</sequence>
<comment type="caution">
    <text evidence="2">The sequence shown here is derived from an EMBL/GenBank/DDBJ whole genome shotgun (WGS) entry which is preliminary data.</text>
</comment>
<name>A0A9D5BQP5_PEA</name>
<dbReference type="Proteomes" id="UP001058974">
    <property type="component" value="Chromosome 1"/>
</dbReference>
<protein>
    <submittedName>
        <fullName evidence="2">Uncharacterized protein</fullName>
    </submittedName>
</protein>
<dbReference type="Gene3D" id="3.60.10.10">
    <property type="entry name" value="Endonuclease/exonuclease/phosphatase"/>
    <property type="match status" value="1"/>
</dbReference>
<evidence type="ECO:0000313" key="2">
    <source>
        <dbReference type="EMBL" id="KAI5447762.1"/>
    </source>
</evidence>
<organism evidence="2 3">
    <name type="scientific">Pisum sativum</name>
    <name type="common">Garden pea</name>
    <name type="synonym">Lathyrus oleraceus</name>
    <dbReference type="NCBI Taxonomy" id="3888"/>
    <lineage>
        <taxon>Eukaryota</taxon>
        <taxon>Viridiplantae</taxon>
        <taxon>Streptophyta</taxon>
        <taxon>Embryophyta</taxon>
        <taxon>Tracheophyta</taxon>
        <taxon>Spermatophyta</taxon>
        <taxon>Magnoliopsida</taxon>
        <taxon>eudicotyledons</taxon>
        <taxon>Gunneridae</taxon>
        <taxon>Pentapetalae</taxon>
        <taxon>rosids</taxon>
        <taxon>fabids</taxon>
        <taxon>Fabales</taxon>
        <taxon>Fabaceae</taxon>
        <taxon>Papilionoideae</taxon>
        <taxon>50 kb inversion clade</taxon>
        <taxon>NPAAA clade</taxon>
        <taxon>Hologalegina</taxon>
        <taxon>IRL clade</taxon>
        <taxon>Fabeae</taxon>
        <taxon>Lathyrus</taxon>
    </lineage>
</organism>
<evidence type="ECO:0000313" key="3">
    <source>
        <dbReference type="Proteomes" id="UP001058974"/>
    </source>
</evidence>
<dbReference type="EMBL" id="JAMSHJ010000001">
    <property type="protein sequence ID" value="KAI5447762.1"/>
    <property type="molecule type" value="Genomic_DNA"/>
</dbReference>
<dbReference type="AlphaFoldDB" id="A0A9D5BQP5"/>
<accession>A0A9D5BQP5</accession>
<reference evidence="2 3" key="1">
    <citation type="journal article" date="2022" name="Nat. Genet.">
        <title>Improved pea reference genome and pan-genome highlight genomic features and evolutionary characteristics.</title>
        <authorList>
            <person name="Yang T."/>
            <person name="Liu R."/>
            <person name="Luo Y."/>
            <person name="Hu S."/>
            <person name="Wang D."/>
            <person name="Wang C."/>
            <person name="Pandey M.K."/>
            <person name="Ge S."/>
            <person name="Xu Q."/>
            <person name="Li N."/>
            <person name="Li G."/>
            <person name="Huang Y."/>
            <person name="Saxena R.K."/>
            <person name="Ji Y."/>
            <person name="Li M."/>
            <person name="Yan X."/>
            <person name="He Y."/>
            <person name="Liu Y."/>
            <person name="Wang X."/>
            <person name="Xiang C."/>
            <person name="Varshney R.K."/>
            <person name="Ding H."/>
            <person name="Gao S."/>
            <person name="Zong X."/>
        </authorList>
    </citation>
    <scope>NUCLEOTIDE SEQUENCE [LARGE SCALE GENOMIC DNA]</scope>
    <source>
        <strain evidence="2 3">cv. Zhongwan 6</strain>
    </source>
</reference>
<gene>
    <name evidence="2" type="ORF">KIW84_015275</name>
</gene>